<dbReference type="Proteomes" id="UP001194714">
    <property type="component" value="Unassembled WGS sequence"/>
</dbReference>
<gene>
    <name evidence="1" type="ORF">NEPTK9_000468</name>
</gene>
<reference evidence="1 2" key="1">
    <citation type="submission" date="2020-01" db="EMBL/GenBank/DDBJ databases">
        <title>Draft genome sequence of Cand. Neptunochlamydia vexilliferae K9.</title>
        <authorList>
            <person name="Schulz F."/>
            <person name="Koestlbacher S."/>
            <person name="Wascher F."/>
            <person name="Pizzetti I."/>
            <person name="Horn M."/>
        </authorList>
    </citation>
    <scope>NUCLEOTIDE SEQUENCE [LARGE SCALE GENOMIC DNA]</scope>
    <source>
        <strain evidence="1 2">K9</strain>
    </source>
</reference>
<comment type="caution">
    <text evidence="1">The sequence shown here is derived from an EMBL/GenBank/DDBJ whole genome shotgun (WGS) entry which is preliminary data.</text>
</comment>
<proteinExistence type="predicted"/>
<evidence type="ECO:0000313" key="2">
    <source>
        <dbReference type="Proteomes" id="UP001194714"/>
    </source>
</evidence>
<protein>
    <recommendedName>
        <fullName evidence="3">Transposase</fullName>
    </recommendedName>
</protein>
<evidence type="ECO:0000313" key="1">
    <source>
        <dbReference type="EMBL" id="MBF5058968.1"/>
    </source>
</evidence>
<accession>A0ABS0AXV3</accession>
<dbReference type="EMBL" id="JAAEJV010000007">
    <property type="protein sequence ID" value="MBF5058968.1"/>
    <property type="molecule type" value="Genomic_DNA"/>
</dbReference>
<keyword evidence="2" id="KW-1185">Reference proteome</keyword>
<organism evidence="1 2">
    <name type="scientific">Candidatus Neptunichlamydia vexilliferae</name>
    <dbReference type="NCBI Taxonomy" id="1651774"/>
    <lineage>
        <taxon>Bacteria</taxon>
        <taxon>Pseudomonadati</taxon>
        <taxon>Chlamydiota</taxon>
        <taxon>Chlamydiia</taxon>
        <taxon>Parachlamydiales</taxon>
        <taxon>Simkaniaceae</taxon>
        <taxon>Candidatus Neptunichlamydia</taxon>
    </lineage>
</organism>
<name>A0ABS0AXV3_9BACT</name>
<evidence type="ECO:0008006" key="3">
    <source>
        <dbReference type="Google" id="ProtNLM"/>
    </source>
</evidence>
<sequence>MSLKKRLTAYILKLDSVEKFIARSSGIFSETCDFFASKIAPDYLHSAKKSQVSRKPPLNPLALNFSTEPSNIGSMMGR</sequence>